<evidence type="ECO:0000256" key="1">
    <source>
        <dbReference type="ARBA" id="ARBA00010617"/>
    </source>
</evidence>
<dbReference type="InterPro" id="IPR036661">
    <property type="entry name" value="Luciferase-like_sf"/>
</dbReference>
<dbReference type="Gene3D" id="3.50.50.60">
    <property type="entry name" value="FAD/NAD(P)-binding domain"/>
    <property type="match status" value="1"/>
</dbReference>
<dbReference type="InterPro" id="IPR036396">
    <property type="entry name" value="Cyt_P450_sf"/>
</dbReference>
<dbReference type="AlphaFoldDB" id="A0A917XD23"/>
<feature type="compositionally biased region" description="Basic residues" evidence="2">
    <location>
        <begin position="332"/>
        <end position="341"/>
    </location>
</feature>
<dbReference type="SUPFAM" id="SSF51679">
    <property type="entry name" value="Bacterial luciferase-like"/>
    <property type="match status" value="1"/>
</dbReference>
<feature type="domain" description="Luciferase-like" evidence="3">
    <location>
        <begin position="471"/>
        <end position="556"/>
    </location>
</feature>
<protein>
    <recommendedName>
        <fullName evidence="3">Luciferase-like domain-containing protein</fullName>
    </recommendedName>
</protein>
<feature type="compositionally biased region" description="Basic and acidic residues" evidence="2">
    <location>
        <begin position="589"/>
        <end position="602"/>
    </location>
</feature>
<feature type="region of interest" description="Disordered" evidence="2">
    <location>
        <begin position="261"/>
        <end position="354"/>
    </location>
</feature>
<reference evidence="4" key="2">
    <citation type="submission" date="2020-09" db="EMBL/GenBank/DDBJ databases">
        <authorList>
            <person name="Sun Q."/>
            <person name="Zhou Y."/>
        </authorList>
    </citation>
    <scope>NUCLEOTIDE SEQUENCE</scope>
    <source>
        <strain evidence="4">CGMCC 4.7110</strain>
    </source>
</reference>
<dbReference type="Proteomes" id="UP000653411">
    <property type="component" value="Unassembled WGS sequence"/>
</dbReference>
<dbReference type="GO" id="GO:0005506">
    <property type="term" value="F:iron ion binding"/>
    <property type="evidence" value="ECO:0007669"/>
    <property type="project" value="InterPro"/>
</dbReference>
<dbReference type="InterPro" id="IPR002397">
    <property type="entry name" value="Cyt_P450_B"/>
</dbReference>
<reference evidence="4" key="1">
    <citation type="journal article" date="2014" name="Int. J. Syst. Evol. Microbiol.">
        <title>Complete genome sequence of Corynebacterium casei LMG S-19264T (=DSM 44701T), isolated from a smear-ripened cheese.</title>
        <authorList>
            <consortium name="US DOE Joint Genome Institute (JGI-PGF)"/>
            <person name="Walter F."/>
            <person name="Albersmeier A."/>
            <person name="Kalinowski J."/>
            <person name="Ruckert C."/>
        </authorList>
    </citation>
    <scope>NUCLEOTIDE SEQUENCE</scope>
    <source>
        <strain evidence="4">CGMCC 4.7110</strain>
    </source>
</reference>
<evidence type="ECO:0000313" key="5">
    <source>
        <dbReference type="Proteomes" id="UP000653411"/>
    </source>
</evidence>
<dbReference type="GO" id="GO:0004497">
    <property type="term" value="F:monooxygenase activity"/>
    <property type="evidence" value="ECO:0007669"/>
    <property type="project" value="InterPro"/>
</dbReference>
<accession>A0A917XD23</accession>
<dbReference type="PANTHER" id="PTHR46696">
    <property type="entry name" value="P450, PUTATIVE (EUROFUNG)-RELATED"/>
    <property type="match status" value="1"/>
</dbReference>
<dbReference type="PRINTS" id="PR00359">
    <property type="entry name" value="BP450"/>
</dbReference>
<comment type="similarity">
    <text evidence="1">Belongs to the cytochrome P450 family.</text>
</comment>
<organism evidence="4 5">
    <name type="scientific">Streptomyces fuscichromogenes</name>
    <dbReference type="NCBI Taxonomy" id="1324013"/>
    <lineage>
        <taxon>Bacteria</taxon>
        <taxon>Bacillati</taxon>
        <taxon>Actinomycetota</taxon>
        <taxon>Actinomycetes</taxon>
        <taxon>Kitasatosporales</taxon>
        <taxon>Streptomycetaceae</taxon>
        <taxon>Streptomyces</taxon>
    </lineage>
</organism>
<keyword evidence="5" id="KW-1185">Reference proteome</keyword>
<dbReference type="GO" id="GO:0020037">
    <property type="term" value="F:heme binding"/>
    <property type="evidence" value="ECO:0007669"/>
    <property type="project" value="InterPro"/>
</dbReference>
<dbReference type="Gene3D" id="1.10.630.10">
    <property type="entry name" value="Cytochrome P450"/>
    <property type="match status" value="1"/>
</dbReference>
<feature type="region of interest" description="Disordered" evidence="2">
    <location>
        <begin position="386"/>
        <end position="417"/>
    </location>
</feature>
<gene>
    <name evidence="4" type="ORF">GCM10011578_035890</name>
</gene>
<feature type="compositionally biased region" description="Low complexity" evidence="2">
    <location>
        <begin position="406"/>
        <end position="417"/>
    </location>
</feature>
<feature type="compositionally biased region" description="Low complexity" evidence="2">
    <location>
        <begin position="308"/>
        <end position="320"/>
    </location>
</feature>
<dbReference type="GO" id="GO:0016705">
    <property type="term" value="F:oxidoreductase activity, acting on paired donors, with incorporation or reduction of molecular oxygen"/>
    <property type="evidence" value="ECO:0007669"/>
    <property type="project" value="InterPro"/>
</dbReference>
<dbReference type="SUPFAM" id="SSF48264">
    <property type="entry name" value="Cytochrome P450"/>
    <property type="match status" value="1"/>
</dbReference>
<proteinExistence type="inferred from homology"/>
<evidence type="ECO:0000256" key="2">
    <source>
        <dbReference type="SAM" id="MobiDB-lite"/>
    </source>
</evidence>
<dbReference type="PANTHER" id="PTHR46696:SF1">
    <property type="entry name" value="CYTOCHROME P450 YJIB-RELATED"/>
    <property type="match status" value="1"/>
</dbReference>
<dbReference type="InterPro" id="IPR036188">
    <property type="entry name" value="FAD/NAD-bd_sf"/>
</dbReference>
<dbReference type="Pfam" id="PF00296">
    <property type="entry name" value="Bac_luciferase"/>
    <property type="match status" value="1"/>
</dbReference>
<sequence>MTTTGVPEATAPVIPDDIARQVVLPEGHRDDVPLFAAYRWLREHNPLGQVRVEGYDPVWLVSRHADIMEIERQPDIFTSGGADPGSHNPILQNQAGDAFTRSLLGGSLRILDAVTYLDPPEHTAVRGIAADWFRPANLKKWEETVRGLAREAIGKRLHSGPNDLDFVQDFALFFPLHVVMSLFGVPEHDEPRMMALTQDFFGTADPDSQRADVEPLSPEAAAQQWSATIADFYRYFDVLVEDRRKNPRDDLATIIALARTEDGERYPTGPAPRGPRPGPGEPETHPGPGQRGTALVLAGQAVHPAGDPGLHAARPAPARGRPLHAPPPVRQPGRRHLRRPGRLPDRPAAEQADRVRLRTAHVHRTAPGQARTPRHVRGVAIADPEYRDHRGAPRGPDELRRRSAEAARSPGTCVTGPAPGVRGRVVIVGGGHAGATLAGLLRRGGHQGEVLLLGDETDFPYQRPPLSKGVVICAIADDTATARREAAAQIAFYVAPKAYGPVMEASGFGAEAAAVQAAFRAGDHQSMIAAVSDKMLDRMAVAGTVDEVRDALPVIERRYDHAALYSPSFTVPPERVAENTEAIIETFGRRDPLSSPRSRDTIASRVQNLHRSDR</sequence>
<dbReference type="EMBL" id="BMML01000007">
    <property type="protein sequence ID" value="GGN10274.1"/>
    <property type="molecule type" value="Genomic_DNA"/>
</dbReference>
<feature type="region of interest" description="Disordered" evidence="2">
    <location>
        <begin position="589"/>
        <end position="614"/>
    </location>
</feature>
<feature type="compositionally biased region" description="Basic and acidic residues" evidence="2">
    <location>
        <begin position="386"/>
        <end position="405"/>
    </location>
</feature>
<feature type="compositionally biased region" description="Pro residues" evidence="2">
    <location>
        <begin position="269"/>
        <end position="280"/>
    </location>
</feature>
<dbReference type="InterPro" id="IPR011251">
    <property type="entry name" value="Luciferase-like_dom"/>
</dbReference>
<name>A0A917XD23_9ACTN</name>
<evidence type="ECO:0000259" key="3">
    <source>
        <dbReference type="Pfam" id="PF00296"/>
    </source>
</evidence>
<feature type="compositionally biased region" description="Polar residues" evidence="2">
    <location>
        <begin position="604"/>
        <end position="614"/>
    </location>
</feature>
<evidence type="ECO:0000313" key="4">
    <source>
        <dbReference type="EMBL" id="GGN10274.1"/>
    </source>
</evidence>
<feature type="compositionally biased region" description="Basic and acidic residues" evidence="2">
    <location>
        <begin position="342"/>
        <end position="354"/>
    </location>
</feature>
<comment type="caution">
    <text evidence="4">The sequence shown here is derived from an EMBL/GenBank/DDBJ whole genome shotgun (WGS) entry which is preliminary data.</text>
</comment>